<evidence type="ECO:0000313" key="2">
    <source>
        <dbReference type="Proteomes" id="UP000243232"/>
    </source>
</evidence>
<proteinExistence type="predicted"/>
<name>A0A1H2EI31_9PSED</name>
<organism evidence="1 2">
    <name type="scientific">Pseudomonas pohangensis</name>
    <dbReference type="NCBI Taxonomy" id="364197"/>
    <lineage>
        <taxon>Bacteria</taxon>
        <taxon>Pseudomonadati</taxon>
        <taxon>Pseudomonadota</taxon>
        <taxon>Gammaproteobacteria</taxon>
        <taxon>Pseudomonadales</taxon>
        <taxon>Pseudomonadaceae</taxon>
        <taxon>Pseudomonas</taxon>
    </lineage>
</organism>
<dbReference type="AlphaFoldDB" id="A0A1H2EI31"/>
<sequence>MVSVAPRRAPHFSLLVQSKVSKRNTPRHPGRAAHDFPHFGAVPRVVSKGHPWPIVPHLASMPNAPLHGTCVRPPDGDGPTTETLHFQRTSVWHARTDSPVRRVSGIGVEGVERHGCRESCDGPGTALRSVPLERRCSERTRNVAQRRSGPYVGCVFSLLTFSLRKQRESEAPCKAQSVAESRGKRCGLAHAKCQTNKISSGLPIRCIPACAAAGYFFFG</sequence>
<protein>
    <submittedName>
        <fullName evidence="1">Uncharacterized protein</fullName>
    </submittedName>
</protein>
<accession>A0A1H2EI31</accession>
<reference evidence="2" key="1">
    <citation type="submission" date="2016-10" db="EMBL/GenBank/DDBJ databases">
        <authorList>
            <person name="Varghese N."/>
            <person name="Submissions S."/>
        </authorList>
    </citation>
    <scope>NUCLEOTIDE SEQUENCE [LARGE SCALE GENOMIC DNA]</scope>
    <source>
        <strain evidence="2">DSM 17875</strain>
    </source>
</reference>
<dbReference type="EMBL" id="LT629785">
    <property type="protein sequence ID" value="SDT94802.1"/>
    <property type="molecule type" value="Genomic_DNA"/>
</dbReference>
<gene>
    <name evidence="1" type="ORF">SAMN05216296_0808</name>
</gene>
<keyword evidence="2" id="KW-1185">Reference proteome</keyword>
<dbReference type="Proteomes" id="UP000243232">
    <property type="component" value="Chromosome I"/>
</dbReference>
<evidence type="ECO:0000313" key="1">
    <source>
        <dbReference type="EMBL" id="SDT94802.1"/>
    </source>
</evidence>